<protein>
    <submittedName>
        <fullName evidence="2">Uncharacterized protein</fullName>
    </submittedName>
</protein>
<sequence length="45" mass="4938">MSLRELQLRHGYRDVVAVVVSNGMSMDAPLESANIVKLRTLQPAA</sequence>
<reference evidence="4" key="1">
    <citation type="submission" date="2017-01" db="EMBL/GenBank/DDBJ databases">
        <title>Genome Analysis of Deinococcus marmoris KOPRI26562.</title>
        <authorList>
            <person name="Kim J.H."/>
            <person name="Oh H.-M."/>
        </authorList>
    </citation>
    <scope>NUCLEOTIDE SEQUENCE [LARGE SCALE GENOMIC DNA]</scope>
    <source>
        <strain evidence="4">PAMC 26633</strain>
    </source>
</reference>
<dbReference type="Proteomes" id="UP000214720">
    <property type="component" value="Unassembled WGS sequence"/>
</dbReference>
<evidence type="ECO:0000313" key="4">
    <source>
        <dbReference type="Proteomes" id="UP000214720"/>
    </source>
</evidence>
<dbReference type="EMBL" id="MTHB01000092">
    <property type="protein sequence ID" value="OXC77871.1"/>
    <property type="molecule type" value="Genomic_DNA"/>
</dbReference>
<name>A0A226X374_CABSO</name>
<reference evidence="1 3" key="3">
    <citation type="submission" date="2017-03" db="EMBL/GenBank/DDBJ databases">
        <title>Genome analysis of strain PAMC 26510.</title>
        <authorList>
            <person name="Oh H.-M."/>
            <person name="Yang J.-A."/>
        </authorList>
    </citation>
    <scope>NUCLEOTIDE SEQUENCE [LARGE SCALE GENOMIC DNA]</scope>
    <source>
        <strain evidence="1 3">PAMC 26510</strain>
    </source>
</reference>
<evidence type="ECO:0000313" key="1">
    <source>
        <dbReference type="EMBL" id="OTP78382.1"/>
    </source>
</evidence>
<gene>
    <name evidence="2" type="ORF">BSU04_14690</name>
    <name evidence="1" type="ORF">PAMC26510_07465</name>
</gene>
<evidence type="ECO:0000313" key="2">
    <source>
        <dbReference type="EMBL" id="OXC77871.1"/>
    </source>
</evidence>
<dbReference type="EMBL" id="NBTY01000047">
    <property type="protein sequence ID" value="OTP78382.1"/>
    <property type="molecule type" value="Genomic_DNA"/>
</dbReference>
<reference evidence="2" key="2">
    <citation type="submission" date="2017-01" db="EMBL/GenBank/DDBJ databases">
        <authorList>
            <person name="Mah S.A."/>
            <person name="Swanson W.J."/>
            <person name="Moy G.W."/>
            <person name="Vacquier V.D."/>
        </authorList>
    </citation>
    <scope>NUCLEOTIDE SEQUENCE</scope>
    <source>
        <strain evidence="2">PAMC 26633</strain>
    </source>
</reference>
<dbReference type="Proteomes" id="UP000194546">
    <property type="component" value="Unassembled WGS sequence"/>
</dbReference>
<dbReference type="AlphaFoldDB" id="A0A226X374"/>
<accession>A0A226X374</accession>
<proteinExistence type="predicted"/>
<comment type="caution">
    <text evidence="2">The sequence shown here is derived from an EMBL/GenBank/DDBJ whole genome shotgun (WGS) entry which is preliminary data.</text>
</comment>
<organism evidence="2 4">
    <name type="scientific">Caballeronia sordidicola</name>
    <name type="common">Burkholderia sordidicola</name>
    <dbReference type="NCBI Taxonomy" id="196367"/>
    <lineage>
        <taxon>Bacteria</taxon>
        <taxon>Pseudomonadati</taxon>
        <taxon>Pseudomonadota</taxon>
        <taxon>Betaproteobacteria</taxon>
        <taxon>Burkholderiales</taxon>
        <taxon>Burkholderiaceae</taxon>
        <taxon>Caballeronia</taxon>
    </lineage>
</organism>
<evidence type="ECO:0000313" key="3">
    <source>
        <dbReference type="Proteomes" id="UP000194546"/>
    </source>
</evidence>